<feature type="region of interest" description="Disordered" evidence="1">
    <location>
        <begin position="1"/>
        <end position="21"/>
    </location>
</feature>
<evidence type="ECO:0000313" key="2">
    <source>
        <dbReference type="EMBL" id="PCG66159.1"/>
    </source>
</evidence>
<feature type="compositionally biased region" description="Basic and acidic residues" evidence="1">
    <location>
        <begin position="85"/>
        <end position="106"/>
    </location>
</feature>
<feature type="region of interest" description="Disordered" evidence="1">
    <location>
        <begin position="40"/>
        <end position="106"/>
    </location>
</feature>
<organism evidence="2">
    <name type="scientific">Heliothis virescens</name>
    <name type="common">Tobacco budworm moth</name>
    <dbReference type="NCBI Taxonomy" id="7102"/>
    <lineage>
        <taxon>Eukaryota</taxon>
        <taxon>Metazoa</taxon>
        <taxon>Ecdysozoa</taxon>
        <taxon>Arthropoda</taxon>
        <taxon>Hexapoda</taxon>
        <taxon>Insecta</taxon>
        <taxon>Pterygota</taxon>
        <taxon>Neoptera</taxon>
        <taxon>Endopterygota</taxon>
        <taxon>Lepidoptera</taxon>
        <taxon>Glossata</taxon>
        <taxon>Ditrysia</taxon>
        <taxon>Noctuoidea</taxon>
        <taxon>Noctuidae</taxon>
        <taxon>Heliothinae</taxon>
        <taxon>Heliothis</taxon>
    </lineage>
</organism>
<protein>
    <submittedName>
        <fullName evidence="2">Uncharacterized protein</fullName>
    </submittedName>
</protein>
<reference evidence="2" key="1">
    <citation type="submission" date="2017-09" db="EMBL/GenBank/DDBJ databases">
        <title>Contemporary evolution of a Lepidopteran species, Heliothis virescens, in response to modern agricultural practices.</title>
        <authorList>
            <person name="Fritz M.L."/>
            <person name="Deyonke A.M."/>
            <person name="Papanicolaou A."/>
            <person name="Micinski S."/>
            <person name="Westbrook J."/>
            <person name="Gould F."/>
        </authorList>
    </citation>
    <scope>NUCLEOTIDE SEQUENCE [LARGE SCALE GENOMIC DNA]</scope>
    <source>
        <strain evidence="2">HvINT-</strain>
        <tissue evidence="2">Whole body</tissue>
    </source>
</reference>
<proteinExistence type="predicted"/>
<gene>
    <name evidence="2" type="ORF">B5V51_8099</name>
</gene>
<comment type="caution">
    <text evidence="2">The sequence shown here is derived from an EMBL/GenBank/DDBJ whole genome shotgun (WGS) entry which is preliminary data.</text>
</comment>
<name>A0A2A4J2R1_HELVI</name>
<accession>A0A2A4J2R1</accession>
<feature type="compositionally biased region" description="Basic and acidic residues" evidence="1">
    <location>
        <begin position="45"/>
        <end position="59"/>
    </location>
</feature>
<sequence>MMRFFTRMYPKIPPPSDMGHPECLTFVRGKLVPYVRYGRKLSQNSDRDLPESHGAREENTQIAMPGFVHPDPMTDEGLLTQKVRQQIEEHKKKKDKPTLRNPEGRE</sequence>
<dbReference type="EMBL" id="NWSH01003529">
    <property type="protein sequence ID" value="PCG66159.1"/>
    <property type="molecule type" value="Genomic_DNA"/>
</dbReference>
<evidence type="ECO:0000256" key="1">
    <source>
        <dbReference type="SAM" id="MobiDB-lite"/>
    </source>
</evidence>
<dbReference type="AlphaFoldDB" id="A0A2A4J2R1"/>